<proteinExistence type="predicted"/>
<feature type="domain" description="Serine hydrolase" evidence="2">
    <location>
        <begin position="24"/>
        <end position="213"/>
    </location>
</feature>
<evidence type="ECO:0000313" key="3">
    <source>
        <dbReference type="EMBL" id="CAK9231467.1"/>
    </source>
</evidence>
<evidence type="ECO:0000313" key="4">
    <source>
        <dbReference type="Proteomes" id="UP001497512"/>
    </source>
</evidence>
<dbReference type="InterPro" id="IPR005645">
    <property type="entry name" value="FSH-like_dom"/>
</dbReference>
<evidence type="ECO:0000259" key="2">
    <source>
        <dbReference type="Pfam" id="PF03959"/>
    </source>
</evidence>
<dbReference type="PANTHER" id="PTHR22778:SF51">
    <property type="entry name" value="DIHYDROFOLATE REDUCTASE"/>
    <property type="match status" value="1"/>
</dbReference>
<dbReference type="Proteomes" id="UP001497512">
    <property type="component" value="Chromosome 7"/>
</dbReference>
<dbReference type="SUPFAM" id="SSF53474">
    <property type="entry name" value="alpha/beta-Hydrolases"/>
    <property type="match status" value="1"/>
</dbReference>
<dbReference type="Gene3D" id="3.40.50.1820">
    <property type="entry name" value="alpha/beta hydrolase"/>
    <property type="match status" value="1"/>
</dbReference>
<dbReference type="PANTHER" id="PTHR22778">
    <property type="entry name" value="OVARIAN CANCER GENE-2 PROTEIN-RELATED"/>
    <property type="match status" value="1"/>
</dbReference>
<feature type="region of interest" description="Disordered" evidence="1">
    <location>
        <begin position="1"/>
        <end position="21"/>
    </location>
</feature>
<gene>
    <name evidence="3" type="ORF">CSSPTR1EN2_LOCUS20646</name>
</gene>
<accession>A0ABP0UVW1</accession>
<keyword evidence="4" id="KW-1185">Reference proteome</keyword>
<dbReference type="EMBL" id="OZ019899">
    <property type="protein sequence ID" value="CAK9231467.1"/>
    <property type="molecule type" value="Genomic_DNA"/>
</dbReference>
<dbReference type="InterPro" id="IPR029058">
    <property type="entry name" value="AB_hydrolase_fold"/>
</dbReference>
<dbReference type="Pfam" id="PF03959">
    <property type="entry name" value="FSH1"/>
    <property type="match status" value="1"/>
</dbReference>
<reference evidence="3" key="1">
    <citation type="submission" date="2024-02" db="EMBL/GenBank/DDBJ databases">
        <authorList>
            <consortium name="ELIXIR-Norway"/>
            <consortium name="Elixir Norway"/>
        </authorList>
    </citation>
    <scope>NUCLEOTIDE SEQUENCE</scope>
</reference>
<name>A0ABP0UVW1_9BRYO</name>
<sequence>MSNPKPTPPPPPPLPNSKPLPPPQKLRLLCLHGYRTSGAIMKEQLAKAKWNEVIDDIVDLTFMNAWWPATGPSDVKESYNPPYYEWYQANEDFSEVYGLDESMVHLNKTINENGPFDGLLAFSQGAVLACALIGLQEKGLKFVDAPKFGRIVVVGGATSKAIPLKPAYFDPISCPSLHFIGEQDGTRKKAELLVKKFNGAIVVRHPGGRVVPKLGLLLKHSEIFLQDKCQNQYKSKSKQLCCFMQISFWRLDTT</sequence>
<evidence type="ECO:0000256" key="1">
    <source>
        <dbReference type="SAM" id="MobiDB-lite"/>
    </source>
</evidence>
<protein>
    <recommendedName>
        <fullName evidence="2">Serine hydrolase domain-containing protein</fullName>
    </recommendedName>
</protein>
<organism evidence="3 4">
    <name type="scientific">Sphagnum troendelagicum</name>
    <dbReference type="NCBI Taxonomy" id="128251"/>
    <lineage>
        <taxon>Eukaryota</taxon>
        <taxon>Viridiplantae</taxon>
        <taxon>Streptophyta</taxon>
        <taxon>Embryophyta</taxon>
        <taxon>Bryophyta</taxon>
        <taxon>Sphagnophytina</taxon>
        <taxon>Sphagnopsida</taxon>
        <taxon>Sphagnales</taxon>
        <taxon>Sphagnaceae</taxon>
        <taxon>Sphagnum</taxon>
    </lineage>
</organism>